<proteinExistence type="predicted"/>
<dbReference type="Proteomes" id="UP000012179">
    <property type="component" value="Chromosome"/>
</dbReference>
<accession>A0A1W6SP35</accession>
<organism evidence="1 2">
    <name type="scientific">Nitrosospira lacus</name>
    <dbReference type="NCBI Taxonomy" id="1288494"/>
    <lineage>
        <taxon>Bacteria</taxon>
        <taxon>Pseudomonadati</taxon>
        <taxon>Pseudomonadota</taxon>
        <taxon>Betaproteobacteria</taxon>
        <taxon>Nitrosomonadales</taxon>
        <taxon>Nitrosomonadaceae</taxon>
        <taxon>Nitrosospira</taxon>
    </lineage>
</organism>
<keyword evidence="2" id="KW-1185">Reference proteome</keyword>
<evidence type="ECO:0000313" key="2">
    <source>
        <dbReference type="Proteomes" id="UP000012179"/>
    </source>
</evidence>
<dbReference type="RefSeq" id="WP_040852985.1">
    <property type="nucleotide sequence ID" value="NZ_CP021106.3"/>
</dbReference>
<name>A0A1W6SP35_9PROT</name>
<dbReference type="EMBL" id="CP021106">
    <property type="protein sequence ID" value="ARO87547.1"/>
    <property type="molecule type" value="Genomic_DNA"/>
</dbReference>
<reference evidence="1 2" key="1">
    <citation type="journal article" date="2015" name="Int. J. Syst. Evol. Microbiol.">
        <title>Nitrosospira lacus sp. nov., a psychrotolerant, ammonia-oxidizing bacterium from sandy lake sediment.</title>
        <authorList>
            <person name="Urakawa H."/>
            <person name="Garcia J.C."/>
            <person name="Nielsen J.L."/>
            <person name="Le V.Q."/>
            <person name="Kozlowski J.A."/>
            <person name="Stein L.Y."/>
            <person name="Lim C.K."/>
            <person name="Pommerening-Roser A."/>
            <person name="Martens-Habbena W."/>
            <person name="Stahl D.A."/>
            <person name="Klotz M.G."/>
        </authorList>
    </citation>
    <scope>NUCLEOTIDE SEQUENCE [LARGE SCALE GENOMIC DNA]</scope>
    <source>
        <strain evidence="1 2">APG3</strain>
    </source>
</reference>
<dbReference type="KEGG" id="nlc:EBAPG3_007060"/>
<evidence type="ECO:0000313" key="1">
    <source>
        <dbReference type="EMBL" id="ARO87547.1"/>
    </source>
</evidence>
<sequence>MIDCPYRPPGDRLWVKEAFKNIASGEVKNGYGEVRYGFPYKADGATNWVLRPTIIHDCMPMHALLRLFTDANQSVLSH</sequence>
<protein>
    <submittedName>
        <fullName evidence="1">Uncharacterized protein</fullName>
    </submittedName>
</protein>
<dbReference type="OrthoDB" id="72471at2"/>
<gene>
    <name evidence="1" type="ORF">EBAPG3_007060</name>
</gene>
<dbReference type="AlphaFoldDB" id="A0A1W6SP35"/>